<gene>
    <name evidence="4" type="ORF">L6773_13340</name>
</gene>
<comment type="caution">
    <text evidence="4">The sequence shown here is derived from an EMBL/GenBank/DDBJ whole genome shotgun (WGS) entry which is preliminary data.</text>
</comment>
<evidence type="ECO:0000256" key="2">
    <source>
        <dbReference type="ARBA" id="ARBA00023239"/>
    </source>
</evidence>
<protein>
    <submittedName>
        <fullName evidence="4">Enoyl-CoA hydratase-related protein</fullName>
    </submittedName>
</protein>
<evidence type="ECO:0000256" key="3">
    <source>
        <dbReference type="RuleBase" id="RU003707"/>
    </source>
</evidence>
<dbReference type="Gene3D" id="1.10.12.10">
    <property type="entry name" value="Lyase 2-enoyl-coa Hydratase, Chain A, domain 2"/>
    <property type="match status" value="1"/>
</dbReference>
<sequence length="263" mass="28043">MSSTSLERETVLLETDDNGISILTINRPDKLNALNKQVLDDLGDAFDFIEKADHIHLTIITGAGEKAFVAGADIKELSTLDKQSGEQTSATGQSLFNRIEQFSKPVIALVNGYALGGGAELAMACHIRVGTENAVFGLPEVSLGLIPGYGGTQRLPQLVGKGKAMEMILTGKQIKAEEAQKSGLLNAVHSTENALEKTKELASQILKNSPQALTASISAINAGFRSNGFAKEATLFGRLCETDDFKEGTSAFLEKRKAKFTGN</sequence>
<evidence type="ECO:0000313" key="5">
    <source>
        <dbReference type="Proteomes" id="UP001165366"/>
    </source>
</evidence>
<dbReference type="InterPro" id="IPR018376">
    <property type="entry name" value="Enoyl-CoA_hyd/isom_CS"/>
</dbReference>
<evidence type="ECO:0000256" key="1">
    <source>
        <dbReference type="ARBA" id="ARBA00005254"/>
    </source>
</evidence>
<dbReference type="InterPro" id="IPR014748">
    <property type="entry name" value="Enoyl-CoA_hydra_C"/>
</dbReference>
<dbReference type="Proteomes" id="UP001165366">
    <property type="component" value="Unassembled WGS sequence"/>
</dbReference>
<keyword evidence="2" id="KW-0456">Lyase</keyword>
<reference evidence="4" key="2">
    <citation type="submission" date="2024-05" db="EMBL/GenBank/DDBJ databases">
        <title>Rhodohalobacter halophilus gen. nov., sp. nov., a moderately halophilic member of the family Balneolaceae.</title>
        <authorList>
            <person name="Xia J."/>
        </authorList>
    </citation>
    <scope>NUCLEOTIDE SEQUENCE</scope>
    <source>
        <strain evidence="4">WB101</strain>
    </source>
</reference>
<evidence type="ECO:0000313" key="4">
    <source>
        <dbReference type="EMBL" id="MCG2589557.1"/>
    </source>
</evidence>
<accession>A0ABS9KFD8</accession>
<dbReference type="RefSeq" id="WP_237854917.1">
    <property type="nucleotide sequence ID" value="NZ_JAKLWS010000017.1"/>
</dbReference>
<name>A0ABS9KFD8_9BACT</name>
<dbReference type="PANTHER" id="PTHR11941">
    <property type="entry name" value="ENOYL-COA HYDRATASE-RELATED"/>
    <property type="match status" value="1"/>
</dbReference>
<dbReference type="PROSITE" id="PS00166">
    <property type="entry name" value="ENOYL_COA_HYDRATASE"/>
    <property type="match status" value="1"/>
</dbReference>
<dbReference type="EMBL" id="JAKLWS010000017">
    <property type="protein sequence ID" value="MCG2589557.1"/>
    <property type="molecule type" value="Genomic_DNA"/>
</dbReference>
<dbReference type="Pfam" id="PF00378">
    <property type="entry name" value="ECH_1"/>
    <property type="match status" value="1"/>
</dbReference>
<dbReference type="PANTHER" id="PTHR11941:SF54">
    <property type="entry name" value="ENOYL-COA HYDRATASE, MITOCHONDRIAL"/>
    <property type="match status" value="1"/>
</dbReference>
<dbReference type="Gene3D" id="3.90.226.10">
    <property type="entry name" value="2-enoyl-CoA Hydratase, Chain A, domain 1"/>
    <property type="match status" value="1"/>
</dbReference>
<dbReference type="InterPro" id="IPR029045">
    <property type="entry name" value="ClpP/crotonase-like_dom_sf"/>
</dbReference>
<organism evidence="4 5">
    <name type="scientific">Rhodohalobacter sulfatireducens</name>
    <dbReference type="NCBI Taxonomy" id="2911366"/>
    <lineage>
        <taxon>Bacteria</taxon>
        <taxon>Pseudomonadati</taxon>
        <taxon>Balneolota</taxon>
        <taxon>Balneolia</taxon>
        <taxon>Balneolales</taxon>
        <taxon>Balneolaceae</taxon>
        <taxon>Rhodohalobacter</taxon>
    </lineage>
</organism>
<dbReference type="InterPro" id="IPR001753">
    <property type="entry name" value="Enoyl-CoA_hydra/iso"/>
</dbReference>
<keyword evidence="5" id="KW-1185">Reference proteome</keyword>
<comment type="similarity">
    <text evidence="1 3">Belongs to the enoyl-CoA hydratase/isomerase family.</text>
</comment>
<dbReference type="SUPFAM" id="SSF52096">
    <property type="entry name" value="ClpP/crotonase"/>
    <property type="match status" value="1"/>
</dbReference>
<proteinExistence type="inferred from homology"/>
<reference evidence="4" key="1">
    <citation type="submission" date="2022-01" db="EMBL/GenBank/DDBJ databases">
        <authorList>
            <person name="Wang Y."/>
        </authorList>
    </citation>
    <scope>NUCLEOTIDE SEQUENCE</scope>
    <source>
        <strain evidence="4">WB101</strain>
    </source>
</reference>
<dbReference type="CDD" id="cd06558">
    <property type="entry name" value="crotonase-like"/>
    <property type="match status" value="1"/>
</dbReference>